<keyword evidence="1" id="KW-1133">Transmembrane helix</keyword>
<sequence length="115" mass="13343">MKKQEPIRYKGLKTMTLLICSPLSALVIKMIIDFFSRGARLTVVNFMFGLVSVFLIGVSLTRMWMLLHEKVKFSKDISSIDNEELDKLIDTYELLIVEKEKRTGQSNLNKFLNRL</sequence>
<keyword evidence="1" id="KW-0812">Transmembrane</keyword>
<evidence type="ECO:0000313" key="3">
    <source>
        <dbReference type="Proteomes" id="UP000192085"/>
    </source>
</evidence>
<dbReference type="EMBL" id="CP015897">
    <property type="protein sequence ID" value="ARD98894.1"/>
    <property type="molecule type" value="Genomic_DNA"/>
</dbReference>
<organism evidence="2 3">
    <name type="scientific">Lactococcus lactis subsp. lactis</name>
    <name type="common">Streptococcus lactis</name>
    <dbReference type="NCBI Taxonomy" id="1360"/>
    <lineage>
        <taxon>Bacteria</taxon>
        <taxon>Bacillati</taxon>
        <taxon>Bacillota</taxon>
        <taxon>Bacilli</taxon>
        <taxon>Lactobacillales</taxon>
        <taxon>Streptococcaceae</taxon>
        <taxon>Lactococcus</taxon>
    </lineage>
</organism>
<feature type="transmembrane region" description="Helical" evidence="1">
    <location>
        <begin position="12"/>
        <end position="32"/>
    </location>
</feature>
<protein>
    <submittedName>
        <fullName evidence="2">Prophage protein</fullName>
    </submittedName>
</protein>
<dbReference type="RefSeq" id="WP_081144299.1">
    <property type="nucleotide sequence ID" value="NZ_CP015897.1"/>
</dbReference>
<dbReference type="AlphaFoldDB" id="A0A1V0NG25"/>
<gene>
    <name evidence="2" type="ORF">LL275_1264</name>
</gene>
<reference evidence="2 3" key="1">
    <citation type="journal article" date="2017" name="BMC Genomics">
        <title>Comparative and functional genomics of the Lactococcus lactis taxon; insights into evolution and niche adaptation.</title>
        <authorList>
            <person name="Kelleher P."/>
            <person name="Bottacini F."/>
            <person name="Mahony J."/>
            <person name="Kilcawley K.N."/>
            <person name="van Sinderen D."/>
        </authorList>
    </citation>
    <scope>NUCLEOTIDE SEQUENCE [LARGE SCALE GENOMIC DNA]</scope>
    <source>
        <strain evidence="2 3">275</strain>
    </source>
</reference>
<dbReference type="Proteomes" id="UP000192085">
    <property type="component" value="Chromosome"/>
</dbReference>
<name>A0A1V0NG25_LACLL</name>
<keyword evidence="1" id="KW-0472">Membrane</keyword>
<evidence type="ECO:0000256" key="1">
    <source>
        <dbReference type="SAM" id="Phobius"/>
    </source>
</evidence>
<evidence type="ECO:0000313" key="2">
    <source>
        <dbReference type="EMBL" id="ARD98894.1"/>
    </source>
</evidence>
<accession>A0A1V0NG25</accession>
<proteinExistence type="predicted"/>
<feature type="transmembrane region" description="Helical" evidence="1">
    <location>
        <begin position="44"/>
        <end position="65"/>
    </location>
</feature>